<feature type="compositionally biased region" description="Acidic residues" evidence="1">
    <location>
        <begin position="49"/>
        <end position="64"/>
    </location>
</feature>
<keyword evidence="3" id="KW-1185">Reference proteome</keyword>
<organism evidence="2 3">
    <name type="scientific">Cucurbita argyrosperma subsp. sororia</name>
    <dbReference type="NCBI Taxonomy" id="37648"/>
    <lineage>
        <taxon>Eukaryota</taxon>
        <taxon>Viridiplantae</taxon>
        <taxon>Streptophyta</taxon>
        <taxon>Embryophyta</taxon>
        <taxon>Tracheophyta</taxon>
        <taxon>Spermatophyta</taxon>
        <taxon>Magnoliopsida</taxon>
        <taxon>eudicotyledons</taxon>
        <taxon>Gunneridae</taxon>
        <taxon>Pentapetalae</taxon>
        <taxon>rosids</taxon>
        <taxon>fabids</taxon>
        <taxon>Cucurbitales</taxon>
        <taxon>Cucurbitaceae</taxon>
        <taxon>Cucurbiteae</taxon>
        <taxon>Cucurbita</taxon>
    </lineage>
</organism>
<sequence length="92" mass="10577">MHRKIDNHPNDVASSLSMTGSSNWLNQTARIVLPSSSSIVDFNFTEKLQEEDDEEEEEEEEEDSDQRRFCFSLIRCGSANSEEFTEDRQGKS</sequence>
<gene>
    <name evidence="2" type="ORF">SDJN03_25665</name>
</gene>
<accession>A0AAV6M407</accession>
<protein>
    <submittedName>
        <fullName evidence="2">Uncharacterized protein</fullName>
    </submittedName>
</protein>
<dbReference type="EMBL" id="JAGKQH010000017">
    <property type="protein sequence ID" value="KAG6575026.1"/>
    <property type="molecule type" value="Genomic_DNA"/>
</dbReference>
<evidence type="ECO:0000313" key="2">
    <source>
        <dbReference type="EMBL" id="KAG6575026.1"/>
    </source>
</evidence>
<name>A0AAV6M407_9ROSI</name>
<evidence type="ECO:0000256" key="1">
    <source>
        <dbReference type="SAM" id="MobiDB-lite"/>
    </source>
</evidence>
<dbReference type="AlphaFoldDB" id="A0AAV6M407"/>
<evidence type="ECO:0000313" key="3">
    <source>
        <dbReference type="Proteomes" id="UP000685013"/>
    </source>
</evidence>
<feature type="region of interest" description="Disordered" evidence="1">
    <location>
        <begin position="47"/>
        <end position="67"/>
    </location>
</feature>
<proteinExistence type="predicted"/>
<dbReference type="Proteomes" id="UP000685013">
    <property type="component" value="Chromosome 17"/>
</dbReference>
<reference evidence="2 3" key="1">
    <citation type="journal article" date="2021" name="Hortic Res">
        <title>The domestication of Cucurbita argyrosperma as revealed by the genome of its wild relative.</title>
        <authorList>
            <person name="Barrera-Redondo J."/>
            <person name="Sanchez-de la Vega G."/>
            <person name="Aguirre-Liguori J.A."/>
            <person name="Castellanos-Morales G."/>
            <person name="Gutierrez-Guerrero Y.T."/>
            <person name="Aguirre-Dugua X."/>
            <person name="Aguirre-Planter E."/>
            <person name="Tenaillon M.I."/>
            <person name="Lira-Saade R."/>
            <person name="Eguiarte L.E."/>
        </authorList>
    </citation>
    <scope>NUCLEOTIDE SEQUENCE [LARGE SCALE GENOMIC DNA]</scope>
    <source>
        <strain evidence="2">JBR-2021</strain>
    </source>
</reference>
<feature type="non-terminal residue" evidence="2">
    <location>
        <position position="1"/>
    </location>
</feature>
<comment type="caution">
    <text evidence="2">The sequence shown here is derived from an EMBL/GenBank/DDBJ whole genome shotgun (WGS) entry which is preliminary data.</text>
</comment>